<dbReference type="AlphaFoldDB" id="A0A7D9JQP9"/>
<evidence type="ECO:0000313" key="1">
    <source>
        <dbReference type="EMBL" id="CAB4033480.1"/>
    </source>
</evidence>
<dbReference type="OrthoDB" id="5985749at2759"/>
<evidence type="ECO:0000313" key="2">
    <source>
        <dbReference type="Proteomes" id="UP001152795"/>
    </source>
</evidence>
<dbReference type="PANTHER" id="PTHR47331">
    <property type="entry name" value="PHD-TYPE DOMAIN-CONTAINING PROTEIN"/>
    <property type="match status" value="1"/>
</dbReference>
<dbReference type="PANTHER" id="PTHR47331:SF1">
    <property type="entry name" value="GAG-LIKE PROTEIN"/>
    <property type="match status" value="1"/>
</dbReference>
<sequence>LFDFHHFADDSNLFYENEDLLDLESNINQELMHVDHIAKKMKRGIGILSKLRHFLNIKILVNLFTPHPLKSNHGARISGKIDTNIEIVKALKPVTCLERNNDSDESKLQLLIQHCHDEGYCVAKKTLTENFGKPHIIARAHIKQLVNLPSMKKCDGPSLLEFARHLESTNRTLKGMGPEYVSDLDHVNTLKELNRNLPMFMKARWTEEAGKINERNSTPRFEDFLNFIKKKAALMNNEFGDDLTSGDIDVMEVEKKEKDIPQKSAGAGQQPSHGEISGEDKVIAGTGTGESRVCLGVIAVKVRAKNGDSYVETYALLDSGSEVTLCQEELTKKLQFYGKKMNFTLSGMTGSQKVESQLVDIAVESMDGTTVVELENVRTVKDIPISKDCIPRKQDLRKWPHLQNIDLSEAQRDKVILIIGLKEIPQLFLPLEYKVGETSEPIAVRYSLGWTIMGSPTDIESMFHQDRHASLQSFVQWEFIHEETRSLAKETGIRTKLIQGDFFTNFRKKGNEDDDSEQLMIS</sequence>
<proteinExistence type="predicted"/>
<protein>
    <submittedName>
        <fullName evidence="1">Uncharacterized protein</fullName>
    </submittedName>
</protein>
<gene>
    <name evidence="1" type="ORF">PACLA_8A019293</name>
</gene>
<feature type="non-terminal residue" evidence="1">
    <location>
        <position position="1"/>
    </location>
</feature>
<comment type="caution">
    <text evidence="1">The sequence shown here is derived from an EMBL/GenBank/DDBJ whole genome shotgun (WGS) entry which is preliminary data.</text>
</comment>
<reference evidence="1" key="1">
    <citation type="submission" date="2020-04" db="EMBL/GenBank/DDBJ databases">
        <authorList>
            <person name="Alioto T."/>
            <person name="Alioto T."/>
            <person name="Gomez Garrido J."/>
        </authorList>
    </citation>
    <scope>NUCLEOTIDE SEQUENCE</scope>
    <source>
        <strain evidence="1">A484AB</strain>
    </source>
</reference>
<keyword evidence="2" id="KW-1185">Reference proteome</keyword>
<organism evidence="1 2">
    <name type="scientific">Paramuricea clavata</name>
    <name type="common">Red gorgonian</name>
    <name type="synonym">Violescent sea-whip</name>
    <dbReference type="NCBI Taxonomy" id="317549"/>
    <lineage>
        <taxon>Eukaryota</taxon>
        <taxon>Metazoa</taxon>
        <taxon>Cnidaria</taxon>
        <taxon>Anthozoa</taxon>
        <taxon>Octocorallia</taxon>
        <taxon>Malacalcyonacea</taxon>
        <taxon>Plexauridae</taxon>
        <taxon>Paramuricea</taxon>
    </lineage>
</organism>
<feature type="non-terminal residue" evidence="1">
    <location>
        <position position="522"/>
    </location>
</feature>
<dbReference type="Proteomes" id="UP001152795">
    <property type="component" value="Unassembled WGS sequence"/>
</dbReference>
<name>A0A7D9JQP9_PARCT</name>
<accession>A0A7D9JQP9</accession>
<dbReference type="EMBL" id="CACRXK020019276">
    <property type="protein sequence ID" value="CAB4033480.1"/>
    <property type="molecule type" value="Genomic_DNA"/>
</dbReference>